<accession>A0A2P5B2H2</accession>
<reference evidence="3" key="1">
    <citation type="submission" date="2016-06" db="EMBL/GenBank/DDBJ databases">
        <title>Parallel loss of symbiosis genes in relatives of nitrogen-fixing non-legume Parasponia.</title>
        <authorList>
            <person name="Van Velzen R."/>
            <person name="Holmer R."/>
            <person name="Bu F."/>
            <person name="Rutten L."/>
            <person name="Van Zeijl A."/>
            <person name="Liu W."/>
            <person name="Santuari L."/>
            <person name="Cao Q."/>
            <person name="Sharma T."/>
            <person name="Shen D."/>
            <person name="Roswanjaya Y."/>
            <person name="Wardhani T."/>
            <person name="Kalhor M.S."/>
            <person name="Jansen J."/>
            <person name="Van den Hoogen J."/>
            <person name="Gungor B."/>
            <person name="Hartog M."/>
            <person name="Hontelez J."/>
            <person name="Verver J."/>
            <person name="Yang W.-C."/>
            <person name="Schijlen E."/>
            <person name="Repin R."/>
            <person name="Schilthuizen M."/>
            <person name="Schranz E."/>
            <person name="Heidstra R."/>
            <person name="Miyata K."/>
            <person name="Fedorova E."/>
            <person name="Kohlen W."/>
            <person name="Bisseling T."/>
            <person name="Smit S."/>
            <person name="Geurts R."/>
        </authorList>
    </citation>
    <scope>NUCLEOTIDE SEQUENCE [LARGE SCALE GENOMIC DNA]</scope>
    <source>
        <strain evidence="3">cv. WU1-14</strain>
    </source>
</reference>
<dbReference type="Pfam" id="PF00995">
    <property type="entry name" value="Sec1"/>
    <property type="match status" value="1"/>
</dbReference>
<keyword evidence="3" id="KW-1185">Reference proteome</keyword>
<dbReference type="STRING" id="3476.A0A2P5B2H2"/>
<sequence length="302" mass="34636">MDGDAPLYRNSPVPKEFVTRITAKDKPLLRSRIAALRERLIWRNCAQMNLEYIPIDSRLFPFPVHGDILLLSFISSYFFSLALNNERALEELFCGDEEDSTKGSTCLNAMATRIATVFASFGEFPYVRYRAAKSLDATKMTTFHDLFPTMLAARVWDCLMKYKKTIPDKLPETETCELLILDRSVDQIAPVIHAWTYDAMCHDLLNMKGNENVHQVPSNSGGPPEKKVVLLEDYDPLWLELRHAHVAERMYPIAEKIKTRIGDLGLKEPRTTGAESSFWRCGNERCNEIFGQERCEKLYTRS</sequence>
<dbReference type="InterPro" id="IPR036045">
    <property type="entry name" value="Sec1-like_sf"/>
</dbReference>
<evidence type="ECO:0000256" key="1">
    <source>
        <dbReference type="ARBA" id="ARBA00009884"/>
    </source>
</evidence>
<proteinExistence type="inferred from homology"/>
<comment type="caution">
    <text evidence="2">The sequence shown here is derived from an EMBL/GenBank/DDBJ whole genome shotgun (WGS) entry which is preliminary data.</text>
</comment>
<dbReference type="AlphaFoldDB" id="A0A2P5B2H2"/>
<dbReference type="EMBL" id="JXTB01000379">
    <property type="protein sequence ID" value="PON42971.1"/>
    <property type="molecule type" value="Genomic_DNA"/>
</dbReference>
<comment type="similarity">
    <text evidence="1">Belongs to the STXBP/unc-18/SEC1 family.</text>
</comment>
<dbReference type="InterPro" id="IPR001619">
    <property type="entry name" value="Sec1-like"/>
</dbReference>
<dbReference type="PANTHER" id="PTHR11679">
    <property type="entry name" value="VESICLE PROTEIN SORTING-ASSOCIATED"/>
    <property type="match status" value="1"/>
</dbReference>
<dbReference type="Proteomes" id="UP000237105">
    <property type="component" value="Unassembled WGS sequence"/>
</dbReference>
<evidence type="ECO:0000313" key="3">
    <source>
        <dbReference type="Proteomes" id="UP000237105"/>
    </source>
</evidence>
<name>A0A2P5B2H2_PARAD</name>
<dbReference type="SUPFAM" id="SSF56815">
    <property type="entry name" value="Sec1/munc18-like (SM) proteins"/>
    <property type="match status" value="1"/>
</dbReference>
<evidence type="ECO:0000313" key="2">
    <source>
        <dbReference type="EMBL" id="PON42971.1"/>
    </source>
</evidence>
<organism evidence="2 3">
    <name type="scientific">Parasponia andersonii</name>
    <name type="common">Sponia andersonii</name>
    <dbReference type="NCBI Taxonomy" id="3476"/>
    <lineage>
        <taxon>Eukaryota</taxon>
        <taxon>Viridiplantae</taxon>
        <taxon>Streptophyta</taxon>
        <taxon>Embryophyta</taxon>
        <taxon>Tracheophyta</taxon>
        <taxon>Spermatophyta</taxon>
        <taxon>Magnoliopsida</taxon>
        <taxon>eudicotyledons</taxon>
        <taxon>Gunneridae</taxon>
        <taxon>Pentapetalae</taxon>
        <taxon>rosids</taxon>
        <taxon>fabids</taxon>
        <taxon>Rosales</taxon>
        <taxon>Cannabaceae</taxon>
        <taxon>Parasponia</taxon>
    </lineage>
</organism>
<dbReference type="OrthoDB" id="2228at2759"/>
<dbReference type="InterPro" id="IPR027482">
    <property type="entry name" value="Sec1-like_dom2"/>
</dbReference>
<dbReference type="GO" id="GO:0016192">
    <property type="term" value="P:vesicle-mediated transport"/>
    <property type="evidence" value="ECO:0007669"/>
    <property type="project" value="InterPro"/>
</dbReference>
<dbReference type="Gene3D" id="3.40.50.1910">
    <property type="match status" value="1"/>
</dbReference>
<gene>
    <name evidence="2" type="ORF">PanWU01x14_277430</name>
</gene>
<protein>
    <submittedName>
        <fullName evidence="2">Sec1-like protein</fullName>
    </submittedName>
</protein>